<dbReference type="Proteomes" id="UP000436181">
    <property type="component" value="Unassembled WGS sequence"/>
</dbReference>
<dbReference type="EMBL" id="WBZJ01000001">
    <property type="protein sequence ID" value="KAB3523153.1"/>
    <property type="molecule type" value="Genomic_DNA"/>
</dbReference>
<dbReference type="RefSeq" id="WP_151841869.1">
    <property type="nucleotide sequence ID" value="NZ_CP061033.1"/>
</dbReference>
<organism evidence="1 2">
    <name type="scientific">Corynebacterium zhongnanshanii</name>
    <dbReference type="NCBI Taxonomy" id="2768834"/>
    <lineage>
        <taxon>Bacteria</taxon>
        <taxon>Bacillati</taxon>
        <taxon>Actinomycetota</taxon>
        <taxon>Actinomycetes</taxon>
        <taxon>Mycobacteriales</taxon>
        <taxon>Corynebacteriaceae</taxon>
        <taxon>Corynebacterium</taxon>
    </lineage>
</organism>
<evidence type="ECO:0008006" key="3">
    <source>
        <dbReference type="Google" id="ProtNLM"/>
    </source>
</evidence>
<evidence type="ECO:0000313" key="1">
    <source>
        <dbReference type="EMBL" id="KAB3523153.1"/>
    </source>
</evidence>
<name>A0ABQ6VFS9_9CORY</name>
<evidence type="ECO:0000313" key="2">
    <source>
        <dbReference type="Proteomes" id="UP000436181"/>
    </source>
</evidence>
<accession>A0ABQ6VFS9</accession>
<comment type="caution">
    <text evidence="1">The sequence shown here is derived from an EMBL/GenBank/DDBJ whole genome shotgun (WGS) entry which is preliminary data.</text>
</comment>
<gene>
    <name evidence="1" type="ORF">F8377_03125</name>
</gene>
<proteinExistence type="predicted"/>
<protein>
    <recommendedName>
        <fullName evidence="3">DUF559 domain-containing protein</fullName>
    </recommendedName>
</protein>
<reference evidence="1 2" key="1">
    <citation type="submission" date="2019-10" db="EMBL/GenBank/DDBJ databases">
        <title>Corynebacterium sp novel species isolated from the respiratory tract of Marmot.</title>
        <authorList>
            <person name="Zhang G."/>
        </authorList>
    </citation>
    <scope>NUCLEOTIDE SEQUENCE [LARGE SCALE GENOMIC DNA]</scope>
    <source>
        <strain evidence="1 2">336</strain>
    </source>
</reference>
<sequence length="202" mass="22879">MTSVAHTIVDVARWESLEAAVVMGDYALKRGLLKRSELEAALGDARGCSGIKRAQHLSGLVSSKSESPRESELKVQMWEEGLPAPLQQAVICRADNGLFVARADYLFEEEQVAVEYDGEGKYRGQYSQKSLQEVLLEERRRQTYLENLGICVIRVERQSFRNGLGVRDIRSALESRKGLCEPKRFVIGGGELAWRKPRRRRR</sequence>
<keyword evidence="2" id="KW-1185">Reference proteome</keyword>